<dbReference type="InterPro" id="IPR036770">
    <property type="entry name" value="Ankyrin_rpt-contain_sf"/>
</dbReference>
<keyword evidence="1" id="KW-0677">Repeat</keyword>
<dbReference type="Pfam" id="PF00023">
    <property type="entry name" value="Ank"/>
    <property type="match status" value="1"/>
</dbReference>
<dbReference type="Proteomes" id="UP000238157">
    <property type="component" value="Unassembled WGS sequence"/>
</dbReference>
<keyword evidence="5" id="KW-1185">Reference proteome</keyword>
<organism evidence="4 5">
    <name type="scientific">Mongoliibacter ruber</name>
    <dbReference type="NCBI Taxonomy" id="1750599"/>
    <lineage>
        <taxon>Bacteria</taxon>
        <taxon>Pseudomonadati</taxon>
        <taxon>Bacteroidota</taxon>
        <taxon>Cytophagia</taxon>
        <taxon>Cytophagales</taxon>
        <taxon>Cyclobacteriaceae</taxon>
        <taxon>Mongoliibacter</taxon>
    </lineage>
</organism>
<dbReference type="EMBL" id="PVTR01000009">
    <property type="protein sequence ID" value="PRY86285.1"/>
    <property type="molecule type" value="Genomic_DNA"/>
</dbReference>
<dbReference type="SUPFAM" id="SSF48403">
    <property type="entry name" value="Ankyrin repeat"/>
    <property type="match status" value="1"/>
</dbReference>
<dbReference type="PANTHER" id="PTHR24126:SF14">
    <property type="entry name" value="ANK_REP_REGION DOMAIN-CONTAINING PROTEIN"/>
    <property type="match status" value="1"/>
</dbReference>
<protein>
    <submittedName>
        <fullName evidence="4">Ankyrin repeat protein</fullName>
    </submittedName>
</protein>
<dbReference type="PROSITE" id="PS50297">
    <property type="entry name" value="ANK_REP_REGION"/>
    <property type="match status" value="1"/>
</dbReference>
<dbReference type="Gene3D" id="1.25.40.20">
    <property type="entry name" value="Ankyrin repeat-containing domain"/>
    <property type="match status" value="2"/>
</dbReference>
<feature type="repeat" description="ANK" evidence="3">
    <location>
        <begin position="190"/>
        <end position="222"/>
    </location>
</feature>
<evidence type="ECO:0000256" key="3">
    <source>
        <dbReference type="PROSITE-ProRule" id="PRU00023"/>
    </source>
</evidence>
<name>A0A2T0WI09_9BACT</name>
<dbReference type="Pfam" id="PF12796">
    <property type="entry name" value="Ank_2"/>
    <property type="match status" value="1"/>
</dbReference>
<evidence type="ECO:0000313" key="4">
    <source>
        <dbReference type="EMBL" id="PRY86285.1"/>
    </source>
</evidence>
<keyword evidence="2 3" id="KW-0040">ANK repeat</keyword>
<evidence type="ECO:0000256" key="2">
    <source>
        <dbReference type="ARBA" id="ARBA00023043"/>
    </source>
</evidence>
<dbReference type="RefSeq" id="WP_106134619.1">
    <property type="nucleotide sequence ID" value="NZ_PVTR01000009.1"/>
</dbReference>
<dbReference type="AlphaFoldDB" id="A0A2T0WI09"/>
<dbReference type="PANTHER" id="PTHR24126">
    <property type="entry name" value="ANKYRIN REPEAT, PH AND SEC7 DOMAIN CONTAINING PROTEIN SECG-RELATED"/>
    <property type="match status" value="1"/>
</dbReference>
<sequence length="402" mass="45645">MSLYSLISSGKFDEAKAILEKDFSVFEALKPFEKNGIVQQSLRTKNFEVLEILLENDAFTLDLYELDKWYGSFIDAVFVNLPLVINPGGFGPNRPVVEDIQQVDKESFRFFETVFSKIENIDETLEGKTMLEYAISKNIPIPALQVIVDKGCPVNYMDASENTLLFRKLQAPLVGWLIGLGLDVNHQNKGMETPLLKAIDFNQLEVTKILLDNGADMNVKDKEGNSIFHIALVDKVSYEMFELLCEYDQPDMTAMNSTGSSLLFNYVDRLYSSGPKELEYLDKLLEMGGDIHHVNKTMYGHEKTPFELACKKGVEVFERLLKHNTRDINHTDNEGNTILHKVCAEELNYDQNKAKDLYKITKLLLNKGANPSIRNTQDKTPMDLAINDNLKDKIVALLLKNN</sequence>
<accession>A0A2T0WI09</accession>
<proteinExistence type="predicted"/>
<dbReference type="SMART" id="SM00248">
    <property type="entry name" value="ANK"/>
    <property type="match status" value="7"/>
</dbReference>
<dbReference type="InterPro" id="IPR002110">
    <property type="entry name" value="Ankyrin_rpt"/>
</dbReference>
<comment type="caution">
    <text evidence="4">The sequence shown here is derived from an EMBL/GenBank/DDBJ whole genome shotgun (WGS) entry which is preliminary data.</text>
</comment>
<evidence type="ECO:0000256" key="1">
    <source>
        <dbReference type="ARBA" id="ARBA00022737"/>
    </source>
</evidence>
<gene>
    <name evidence="4" type="ORF">CLW00_109132</name>
</gene>
<reference evidence="4 5" key="1">
    <citation type="submission" date="2018-03" db="EMBL/GenBank/DDBJ databases">
        <title>Genomic Encyclopedia of Archaeal and Bacterial Type Strains, Phase II (KMG-II): from individual species to whole genera.</title>
        <authorList>
            <person name="Goeker M."/>
        </authorList>
    </citation>
    <scope>NUCLEOTIDE SEQUENCE [LARGE SCALE GENOMIC DNA]</scope>
    <source>
        <strain evidence="4 5">DSM 27929</strain>
    </source>
</reference>
<dbReference type="PROSITE" id="PS50088">
    <property type="entry name" value="ANK_REPEAT"/>
    <property type="match status" value="1"/>
</dbReference>
<evidence type="ECO:0000313" key="5">
    <source>
        <dbReference type="Proteomes" id="UP000238157"/>
    </source>
</evidence>
<dbReference type="OrthoDB" id="2575953at2"/>